<comment type="caution">
    <text evidence="8">The sequence shown here is derived from an EMBL/GenBank/DDBJ whole genome shotgun (WGS) entry which is preliminary data.</text>
</comment>
<dbReference type="Gene3D" id="1.10.1750.10">
    <property type="match status" value="1"/>
</dbReference>
<evidence type="ECO:0000256" key="4">
    <source>
        <dbReference type="ARBA" id="ARBA00022840"/>
    </source>
</evidence>
<dbReference type="PRINTS" id="PR00051">
    <property type="entry name" value="DNAA"/>
</dbReference>
<dbReference type="InterPro" id="IPR001957">
    <property type="entry name" value="Chromosome_initiator_DnaA"/>
</dbReference>
<dbReference type="GO" id="GO:0008289">
    <property type="term" value="F:lipid binding"/>
    <property type="evidence" value="ECO:0007669"/>
    <property type="project" value="UniProtKB-KW"/>
</dbReference>
<dbReference type="PROSITE" id="PS01008">
    <property type="entry name" value="DNAA"/>
    <property type="match status" value="1"/>
</dbReference>
<evidence type="ECO:0000256" key="5">
    <source>
        <dbReference type="ARBA" id="ARBA00023121"/>
    </source>
</evidence>
<keyword evidence="5" id="KW-0446">Lipid-binding</keyword>
<evidence type="ECO:0000256" key="2">
    <source>
        <dbReference type="ARBA" id="ARBA00022705"/>
    </source>
</evidence>
<accession>X1KPL0</accession>
<dbReference type="SUPFAM" id="SSF52540">
    <property type="entry name" value="P-loop containing nucleoside triphosphate hydrolases"/>
    <property type="match status" value="1"/>
</dbReference>
<organism evidence="8">
    <name type="scientific">marine sediment metagenome</name>
    <dbReference type="NCBI Taxonomy" id="412755"/>
    <lineage>
        <taxon>unclassified sequences</taxon>
        <taxon>metagenomes</taxon>
        <taxon>ecological metagenomes</taxon>
    </lineage>
</organism>
<dbReference type="Pfam" id="PF00308">
    <property type="entry name" value="Bac_DnaA"/>
    <property type="match status" value="1"/>
</dbReference>
<dbReference type="EMBL" id="BARV01010178">
    <property type="protein sequence ID" value="GAI09002.1"/>
    <property type="molecule type" value="Genomic_DNA"/>
</dbReference>
<protein>
    <recommendedName>
        <fullName evidence="7">Chromosomal replication initiator DnaA C-terminal domain-containing protein</fullName>
    </recommendedName>
</protein>
<keyword evidence="3" id="KW-0547">Nucleotide-binding</keyword>
<dbReference type="GO" id="GO:0005524">
    <property type="term" value="F:ATP binding"/>
    <property type="evidence" value="ECO:0007669"/>
    <property type="project" value="UniProtKB-KW"/>
</dbReference>
<dbReference type="InterPro" id="IPR027417">
    <property type="entry name" value="P-loop_NTPase"/>
</dbReference>
<dbReference type="NCBIfam" id="TIGR00362">
    <property type="entry name" value="DnaA"/>
    <property type="match status" value="1"/>
</dbReference>
<keyword evidence="1" id="KW-0963">Cytoplasm</keyword>
<evidence type="ECO:0000256" key="6">
    <source>
        <dbReference type="ARBA" id="ARBA00023125"/>
    </source>
</evidence>
<sequence>KTHLLQAIGHVALASSLQVLYVSAEQFTNEFVTALQERKTEEFNHRYRSVDMLLIDDIYFITGKKQTQEVFFHTFNELHNGNHQIVFTSNRSPKSMPQLEDRLRSRFEWGLIVDIQPPAFETRLAILQAKAEQGGVRVSSDVLEFIAHQIRQNMRELEGSLNRIIALAKLTGALLTPKFAAQALKDIASKQPTGSSITPDLVIDTVANSFQLAPVDLKSRKRDQETALARQVAIYLIRQETDCSLARIGQELGGRNHSTIIHAYHKIEAVIHNG</sequence>
<evidence type="ECO:0000313" key="8">
    <source>
        <dbReference type="EMBL" id="GAI09002.1"/>
    </source>
</evidence>
<dbReference type="Gene3D" id="1.10.8.60">
    <property type="match status" value="1"/>
</dbReference>
<dbReference type="InterPro" id="IPR013317">
    <property type="entry name" value="DnaA_dom"/>
</dbReference>
<gene>
    <name evidence="8" type="ORF">S06H3_19802</name>
</gene>
<dbReference type="GO" id="GO:0005886">
    <property type="term" value="C:plasma membrane"/>
    <property type="evidence" value="ECO:0007669"/>
    <property type="project" value="TreeGrafter"/>
</dbReference>
<feature type="non-terminal residue" evidence="8">
    <location>
        <position position="1"/>
    </location>
</feature>
<keyword evidence="6" id="KW-0238">DNA-binding</keyword>
<evidence type="ECO:0000256" key="1">
    <source>
        <dbReference type="ARBA" id="ARBA00022490"/>
    </source>
</evidence>
<dbReference type="AlphaFoldDB" id="X1KPL0"/>
<dbReference type="InterPro" id="IPR013159">
    <property type="entry name" value="DnaA_C"/>
</dbReference>
<name>X1KPL0_9ZZZZ</name>
<evidence type="ECO:0000256" key="3">
    <source>
        <dbReference type="ARBA" id="ARBA00022741"/>
    </source>
</evidence>
<feature type="domain" description="Chromosomal replication initiator DnaA C-terminal" evidence="7">
    <location>
        <begin position="198"/>
        <end position="267"/>
    </location>
</feature>
<dbReference type="CDD" id="cd00009">
    <property type="entry name" value="AAA"/>
    <property type="match status" value="1"/>
</dbReference>
<dbReference type="InterPro" id="IPR018312">
    <property type="entry name" value="Chromosome_initiator_DnaA_CS"/>
</dbReference>
<dbReference type="Pfam" id="PF08299">
    <property type="entry name" value="Bac_DnaA_C"/>
    <property type="match status" value="1"/>
</dbReference>
<reference evidence="8" key="1">
    <citation type="journal article" date="2014" name="Front. Microbiol.">
        <title>High frequency of phylogenetically diverse reductive dehalogenase-homologous genes in deep subseafloor sedimentary metagenomes.</title>
        <authorList>
            <person name="Kawai M."/>
            <person name="Futagami T."/>
            <person name="Toyoda A."/>
            <person name="Takaki Y."/>
            <person name="Nishi S."/>
            <person name="Hori S."/>
            <person name="Arai W."/>
            <person name="Tsubouchi T."/>
            <person name="Morono Y."/>
            <person name="Uchiyama I."/>
            <person name="Ito T."/>
            <person name="Fujiyama A."/>
            <person name="Inagaki F."/>
            <person name="Takami H."/>
        </authorList>
    </citation>
    <scope>NUCLEOTIDE SEQUENCE</scope>
    <source>
        <strain evidence="8">Expedition CK06-06</strain>
    </source>
</reference>
<evidence type="ECO:0000259" key="7">
    <source>
        <dbReference type="SMART" id="SM00760"/>
    </source>
</evidence>
<proteinExistence type="predicted"/>
<dbReference type="GO" id="GO:0003688">
    <property type="term" value="F:DNA replication origin binding"/>
    <property type="evidence" value="ECO:0007669"/>
    <property type="project" value="InterPro"/>
</dbReference>
<dbReference type="PANTHER" id="PTHR30050:SF2">
    <property type="entry name" value="CHROMOSOMAL REPLICATION INITIATOR PROTEIN DNAA"/>
    <property type="match status" value="1"/>
</dbReference>
<dbReference type="SUPFAM" id="SSF48295">
    <property type="entry name" value="TrpR-like"/>
    <property type="match status" value="1"/>
</dbReference>
<dbReference type="Gene3D" id="3.40.50.300">
    <property type="entry name" value="P-loop containing nucleotide triphosphate hydrolases"/>
    <property type="match status" value="1"/>
</dbReference>
<dbReference type="CDD" id="cd06571">
    <property type="entry name" value="Bac_DnaA_C"/>
    <property type="match status" value="1"/>
</dbReference>
<dbReference type="GO" id="GO:0006270">
    <property type="term" value="P:DNA replication initiation"/>
    <property type="evidence" value="ECO:0007669"/>
    <property type="project" value="InterPro"/>
</dbReference>
<dbReference type="SMART" id="SM00760">
    <property type="entry name" value="Bac_DnaA_C"/>
    <property type="match status" value="1"/>
</dbReference>
<dbReference type="InterPro" id="IPR020591">
    <property type="entry name" value="Chromosome_initiator_DnaA-like"/>
</dbReference>
<dbReference type="InterPro" id="IPR010921">
    <property type="entry name" value="Trp_repressor/repl_initiator"/>
</dbReference>
<keyword evidence="2" id="KW-0235">DNA replication</keyword>
<keyword evidence="4" id="KW-0067">ATP-binding</keyword>
<dbReference type="PANTHER" id="PTHR30050">
    <property type="entry name" value="CHROMOSOMAL REPLICATION INITIATOR PROTEIN DNAA"/>
    <property type="match status" value="1"/>
</dbReference>
<dbReference type="GO" id="GO:0006275">
    <property type="term" value="P:regulation of DNA replication"/>
    <property type="evidence" value="ECO:0007669"/>
    <property type="project" value="InterPro"/>
</dbReference>